<dbReference type="NCBIfam" id="TIGR00536">
    <property type="entry name" value="hemK_fam"/>
    <property type="match status" value="1"/>
</dbReference>
<evidence type="ECO:0000313" key="7">
    <source>
        <dbReference type="EMBL" id="TYQ06893.1"/>
    </source>
</evidence>
<evidence type="ECO:0000256" key="3">
    <source>
        <dbReference type="ARBA" id="ARBA00022679"/>
    </source>
</evidence>
<dbReference type="Gene3D" id="3.40.50.150">
    <property type="entry name" value="Vaccinia Virus protein VP39"/>
    <property type="match status" value="1"/>
</dbReference>
<keyword evidence="3 7" id="KW-0808">Transferase</keyword>
<reference evidence="7" key="1">
    <citation type="submission" date="2019-07" db="EMBL/GenBank/DDBJ databases">
        <title>Genomic Encyclopedia of Type Strains, Phase IV (KMG-IV): sequencing the most valuable type-strain genomes for metagenomic binning, comparative biology and taxonomic classification.</title>
        <authorList>
            <person name="Goeker M."/>
        </authorList>
    </citation>
    <scope>NUCLEOTIDE SEQUENCE</scope>
    <source>
        <strain evidence="7">DSM 44596</strain>
    </source>
</reference>
<evidence type="ECO:0000256" key="4">
    <source>
        <dbReference type="ARBA" id="ARBA00022691"/>
    </source>
</evidence>
<sequence length="268" mass="28521">MSAPMHSRPRQKSTTDVLRRAGCVFAEDEARILLNAAQSPAELDVMIARRVAGEPLEIIVGWAGFCGLRIVLEPGVFVPRRRTEFLARQACSLTAPGGVAVDLCCGSGAVGAVLQANVPAIELYAIDIEPAAVHCARRNIAAPGQVLAGDLYDPLPTQLRGRIDVIAANAPYVPTDSIRLMPPEARLHEPRVSLDGGVDGLDIQRRIADEAATWLKPGGHLLVETSNEQVDRTVESFTHGGLLVKISAHDATSSTVVTGTKPAARVTY</sequence>
<keyword evidence="2 7" id="KW-0489">Methyltransferase</keyword>
<dbReference type="EMBL" id="VNIQ01000002">
    <property type="protein sequence ID" value="TYQ06893.1"/>
    <property type="molecule type" value="Genomic_DNA"/>
</dbReference>
<comment type="caution">
    <text evidence="7">The sequence shown here is derived from an EMBL/GenBank/DDBJ whole genome shotgun (WGS) entry which is preliminary data.</text>
</comment>
<evidence type="ECO:0000256" key="1">
    <source>
        <dbReference type="ARBA" id="ARBA00012771"/>
    </source>
</evidence>
<dbReference type="InterPro" id="IPR022446">
    <property type="entry name" value="MeTrfrase_put"/>
</dbReference>
<dbReference type="PANTHER" id="PTHR18895:SF74">
    <property type="entry name" value="MTRF1L RELEASE FACTOR GLUTAMINE METHYLTRANSFERASE"/>
    <property type="match status" value="1"/>
</dbReference>
<dbReference type="InterPro" id="IPR007848">
    <property type="entry name" value="Small_mtfrase_dom"/>
</dbReference>
<dbReference type="CDD" id="cd02440">
    <property type="entry name" value="AdoMet_MTases"/>
    <property type="match status" value="1"/>
</dbReference>
<dbReference type="InterPro" id="IPR004556">
    <property type="entry name" value="HemK-like"/>
</dbReference>
<organism evidence="7">
    <name type="scientific">Nocardia globerula</name>
    <dbReference type="NCBI Taxonomy" id="1818"/>
    <lineage>
        <taxon>Bacteria</taxon>
        <taxon>Bacillati</taxon>
        <taxon>Actinomycetota</taxon>
        <taxon>Actinomycetes</taxon>
        <taxon>Mycobacteriales</taxon>
        <taxon>Nocardiaceae</taxon>
        <taxon>Nocardia</taxon>
    </lineage>
</organism>
<comment type="catalytic activity">
    <reaction evidence="5">
        <text>L-glutaminyl-[peptide chain release factor] + S-adenosyl-L-methionine = N(5)-methyl-L-glutaminyl-[peptide chain release factor] + S-adenosyl-L-homocysteine + H(+)</text>
        <dbReference type="Rhea" id="RHEA:42896"/>
        <dbReference type="Rhea" id="RHEA-COMP:10271"/>
        <dbReference type="Rhea" id="RHEA-COMP:10272"/>
        <dbReference type="ChEBI" id="CHEBI:15378"/>
        <dbReference type="ChEBI" id="CHEBI:30011"/>
        <dbReference type="ChEBI" id="CHEBI:57856"/>
        <dbReference type="ChEBI" id="CHEBI:59789"/>
        <dbReference type="ChEBI" id="CHEBI:61891"/>
        <dbReference type="EC" id="2.1.1.297"/>
    </reaction>
</comment>
<gene>
    <name evidence="7" type="ORF">FNL38_1021037</name>
</gene>
<keyword evidence="4" id="KW-0949">S-adenosyl-L-methionine</keyword>
<dbReference type="GO" id="GO:0102559">
    <property type="term" value="F:peptide chain release factor N(5)-glutamine methyltransferase activity"/>
    <property type="evidence" value="ECO:0007669"/>
    <property type="project" value="UniProtKB-EC"/>
</dbReference>
<proteinExistence type="predicted"/>
<dbReference type="GO" id="GO:0032259">
    <property type="term" value="P:methylation"/>
    <property type="evidence" value="ECO:0007669"/>
    <property type="project" value="UniProtKB-KW"/>
</dbReference>
<name>A0A652YV18_NOCGL</name>
<dbReference type="PANTHER" id="PTHR18895">
    <property type="entry name" value="HEMK METHYLTRANSFERASE"/>
    <property type="match status" value="1"/>
</dbReference>
<accession>A0A652YV18</accession>
<dbReference type="NCBIfam" id="TIGR03704">
    <property type="entry name" value="PrmC_rel_meth"/>
    <property type="match status" value="1"/>
</dbReference>
<feature type="domain" description="Methyltransferase small" evidence="6">
    <location>
        <begin position="72"/>
        <end position="173"/>
    </location>
</feature>
<dbReference type="InterPro" id="IPR050320">
    <property type="entry name" value="N5-glutamine_MTase"/>
</dbReference>
<evidence type="ECO:0000259" key="6">
    <source>
        <dbReference type="Pfam" id="PF05175"/>
    </source>
</evidence>
<evidence type="ECO:0000256" key="5">
    <source>
        <dbReference type="ARBA" id="ARBA00048391"/>
    </source>
</evidence>
<protein>
    <recommendedName>
        <fullName evidence="1">peptide chain release factor N(5)-glutamine methyltransferase</fullName>
        <ecNumber evidence="1">2.1.1.297</ecNumber>
    </recommendedName>
</protein>
<dbReference type="InterPro" id="IPR029063">
    <property type="entry name" value="SAM-dependent_MTases_sf"/>
</dbReference>
<dbReference type="Pfam" id="PF05175">
    <property type="entry name" value="MTS"/>
    <property type="match status" value="1"/>
</dbReference>
<dbReference type="AlphaFoldDB" id="A0A652YV18"/>
<dbReference type="SUPFAM" id="SSF53335">
    <property type="entry name" value="S-adenosyl-L-methionine-dependent methyltransferases"/>
    <property type="match status" value="1"/>
</dbReference>
<dbReference type="EC" id="2.1.1.297" evidence="1"/>
<evidence type="ECO:0000256" key="2">
    <source>
        <dbReference type="ARBA" id="ARBA00022603"/>
    </source>
</evidence>